<sequence length="310" mass="33905">MKHFLPLTALTLLLSATAFGQAKKAAPAAKAPATAAAKPTYAGFYMNGKLVSEIDCYGVDEVSIIYPYFPVLDKADQLRISVVAGSYDQNGKFVLEYRDNKTLYEGVGLEALRDKYAERGYGIVTKSNLLQDYNEQRATRFDSDYIVDVDNPSFNVLKYTNLDPATHKGSVVYYEIGMWKIKGYETKYDEYSKSVKDMPIYESAVVYTSPKIKLNNRVLESTVAEKMAPAAVAKAVVAKKSKMVALRALGAATGLPTGDGNVADETRPAEVLAKLPEMQNENCTPKGRALSLDDVTAVGRNGFGESVTIR</sequence>
<accession>A0A4Q5L821</accession>
<comment type="caution">
    <text evidence="2">The sequence shown here is derived from an EMBL/GenBank/DDBJ whole genome shotgun (WGS) entry which is preliminary data.</text>
</comment>
<protein>
    <submittedName>
        <fullName evidence="2">Uncharacterized protein</fullName>
    </submittedName>
</protein>
<proteinExistence type="predicted"/>
<gene>
    <name evidence="2" type="ORF">EWM57_16755</name>
</gene>
<evidence type="ECO:0000313" key="3">
    <source>
        <dbReference type="Proteomes" id="UP000294155"/>
    </source>
</evidence>
<evidence type="ECO:0000256" key="1">
    <source>
        <dbReference type="SAM" id="SignalP"/>
    </source>
</evidence>
<keyword evidence="3" id="KW-1185">Reference proteome</keyword>
<reference evidence="2 3" key="1">
    <citation type="submission" date="2019-02" db="EMBL/GenBank/DDBJ databases">
        <title>Bacterial novel species isolated from soil.</title>
        <authorList>
            <person name="Jung H.-Y."/>
        </authorList>
    </citation>
    <scope>NUCLEOTIDE SEQUENCE [LARGE SCALE GENOMIC DNA]</scope>
    <source>
        <strain evidence="2 3">1-3-3-3</strain>
    </source>
</reference>
<dbReference type="EMBL" id="SEWE01000043">
    <property type="protein sequence ID" value="RYU77778.1"/>
    <property type="molecule type" value="Genomic_DNA"/>
</dbReference>
<dbReference type="AlphaFoldDB" id="A0A4Q5L821"/>
<keyword evidence="1" id="KW-0732">Signal</keyword>
<dbReference type="Proteomes" id="UP000294155">
    <property type="component" value="Unassembled WGS sequence"/>
</dbReference>
<organism evidence="2 3">
    <name type="scientific">Hymenobacter persicinus</name>
    <dbReference type="NCBI Taxonomy" id="2025506"/>
    <lineage>
        <taxon>Bacteria</taxon>
        <taxon>Pseudomonadati</taxon>
        <taxon>Bacteroidota</taxon>
        <taxon>Cytophagia</taxon>
        <taxon>Cytophagales</taxon>
        <taxon>Hymenobacteraceae</taxon>
        <taxon>Hymenobacter</taxon>
    </lineage>
</organism>
<dbReference type="OrthoDB" id="9829799at2"/>
<evidence type="ECO:0000313" key="2">
    <source>
        <dbReference type="EMBL" id="RYU77778.1"/>
    </source>
</evidence>
<dbReference type="RefSeq" id="WP_129922305.1">
    <property type="nucleotide sequence ID" value="NZ_SEWE01000043.1"/>
</dbReference>
<name>A0A4Q5L821_9BACT</name>
<feature type="chain" id="PRO_5020585310" evidence="1">
    <location>
        <begin position="21"/>
        <end position="310"/>
    </location>
</feature>
<feature type="signal peptide" evidence="1">
    <location>
        <begin position="1"/>
        <end position="20"/>
    </location>
</feature>